<keyword evidence="10" id="KW-1185">Reference proteome</keyword>
<gene>
    <name evidence="9" type="ORF">P154DRAFT_526186</name>
</gene>
<dbReference type="InterPro" id="IPR014001">
    <property type="entry name" value="Helicase_ATP-bd"/>
</dbReference>
<dbReference type="PROSITE" id="PS51192">
    <property type="entry name" value="HELICASE_ATP_BIND_1"/>
    <property type="match status" value="1"/>
</dbReference>
<evidence type="ECO:0000256" key="3">
    <source>
        <dbReference type="ARBA" id="ARBA00022840"/>
    </source>
</evidence>
<dbReference type="GO" id="GO:0003724">
    <property type="term" value="F:RNA helicase activity"/>
    <property type="evidence" value="ECO:0007669"/>
    <property type="project" value="UniProtKB-EC"/>
</dbReference>
<evidence type="ECO:0000256" key="1">
    <source>
        <dbReference type="ARBA" id="ARBA00022741"/>
    </source>
</evidence>
<comment type="function">
    <text evidence="5">RNA helicase.</text>
</comment>
<keyword evidence="5" id="KW-0347">Helicase</keyword>
<feature type="domain" description="Helicase C-terminal" evidence="8">
    <location>
        <begin position="623"/>
        <end position="789"/>
    </location>
</feature>
<evidence type="ECO:0000259" key="8">
    <source>
        <dbReference type="PROSITE" id="PS51194"/>
    </source>
</evidence>
<evidence type="ECO:0000256" key="2">
    <source>
        <dbReference type="ARBA" id="ARBA00022801"/>
    </source>
</evidence>
<comment type="similarity">
    <text evidence="5">Belongs to the DEAD box helicase family.</text>
</comment>
<dbReference type="OrthoDB" id="3370at2759"/>
<feature type="region of interest" description="Disordered" evidence="6">
    <location>
        <begin position="586"/>
        <end position="638"/>
    </location>
</feature>
<proteinExistence type="inferred from homology"/>
<dbReference type="PROSITE" id="PS51194">
    <property type="entry name" value="HELICASE_CTER"/>
    <property type="match status" value="1"/>
</dbReference>
<dbReference type="SMART" id="SM00490">
    <property type="entry name" value="HELICc"/>
    <property type="match status" value="1"/>
</dbReference>
<dbReference type="GO" id="GO:0003723">
    <property type="term" value="F:RNA binding"/>
    <property type="evidence" value="ECO:0007669"/>
    <property type="project" value="UniProtKB-UniRule"/>
</dbReference>
<evidence type="ECO:0000313" key="10">
    <source>
        <dbReference type="Proteomes" id="UP000799779"/>
    </source>
</evidence>
<dbReference type="InterPro" id="IPR011545">
    <property type="entry name" value="DEAD/DEAH_box_helicase_dom"/>
</dbReference>
<name>A0A6A5W3U2_9PLEO</name>
<dbReference type="InterPro" id="IPR001650">
    <property type="entry name" value="Helicase_C-like"/>
</dbReference>
<keyword evidence="1 5" id="KW-0547">Nucleotide-binding</keyword>
<evidence type="ECO:0000256" key="4">
    <source>
        <dbReference type="ARBA" id="ARBA00022884"/>
    </source>
</evidence>
<dbReference type="Gene3D" id="3.40.50.300">
    <property type="entry name" value="P-loop containing nucleotide triphosphate hydrolases"/>
    <property type="match status" value="2"/>
</dbReference>
<accession>A0A6A5W3U2</accession>
<evidence type="ECO:0000259" key="7">
    <source>
        <dbReference type="PROSITE" id="PS51192"/>
    </source>
</evidence>
<evidence type="ECO:0000313" key="9">
    <source>
        <dbReference type="EMBL" id="KAF1995604.1"/>
    </source>
</evidence>
<dbReference type="GO" id="GO:0016787">
    <property type="term" value="F:hydrolase activity"/>
    <property type="evidence" value="ECO:0007669"/>
    <property type="project" value="UniProtKB-KW"/>
</dbReference>
<evidence type="ECO:0000256" key="6">
    <source>
        <dbReference type="SAM" id="MobiDB-lite"/>
    </source>
</evidence>
<organism evidence="9 10">
    <name type="scientific">Amniculicola lignicola CBS 123094</name>
    <dbReference type="NCBI Taxonomy" id="1392246"/>
    <lineage>
        <taxon>Eukaryota</taxon>
        <taxon>Fungi</taxon>
        <taxon>Dikarya</taxon>
        <taxon>Ascomycota</taxon>
        <taxon>Pezizomycotina</taxon>
        <taxon>Dothideomycetes</taxon>
        <taxon>Pleosporomycetidae</taxon>
        <taxon>Pleosporales</taxon>
        <taxon>Amniculicolaceae</taxon>
        <taxon>Amniculicola</taxon>
    </lineage>
</organism>
<dbReference type="GO" id="GO:0005524">
    <property type="term" value="F:ATP binding"/>
    <property type="evidence" value="ECO:0007669"/>
    <property type="project" value="UniProtKB-UniRule"/>
</dbReference>
<dbReference type="Pfam" id="PF00271">
    <property type="entry name" value="Helicase_C"/>
    <property type="match status" value="1"/>
</dbReference>
<dbReference type="Proteomes" id="UP000799779">
    <property type="component" value="Unassembled WGS sequence"/>
</dbReference>
<dbReference type="CDD" id="cd18787">
    <property type="entry name" value="SF2_C_DEAD"/>
    <property type="match status" value="1"/>
</dbReference>
<feature type="domain" description="Helicase ATP-binding" evidence="7">
    <location>
        <begin position="281"/>
        <end position="531"/>
    </location>
</feature>
<feature type="compositionally biased region" description="Pro residues" evidence="6">
    <location>
        <begin position="211"/>
        <end position="221"/>
    </location>
</feature>
<protein>
    <recommendedName>
        <fullName evidence="5">ATP-dependent RNA helicase</fullName>
        <ecNumber evidence="5">3.6.4.13</ecNumber>
    </recommendedName>
</protein>
<keyword evidence="4 5" id="KW-0694">RNA-binding</keyword>
<feature type="compositionally biased region" description="Acidic residues" evidence="6">
    <location>
        <begin position="598"/>
        <end position="613"/>
    </location>
</feature>
<feature type="compositionally biased region" description="Basic and acidic residues" evidence="6">
    <location>
        <begin position="164"/>
        <end position="185"/>
    </location>
</feature>
<keyword evidence="3 5" id="KW-0067">ATP-binding</keyword>
<comment type="domain">
    <text evidence="5">The Q motif is unique to and characteristic of the DEAD box family of RNA helicases and controls ATP binding and hydrolysis.</text>
</comment>
<dbReference type="AlphaFoldDB" id="A0A6A5W3U2"/>
<dbReference type="PANTHER" id="PTHR24031">
    <property type="entry name" value="RNA HELICASE"/>
    <property type="match status" value="1"/>
</dbReference>
<feature type="compositionally biased region" description="Basic residues" evidence="6">
    <location>
        <begin position="129"/>
        <end position="139"/>
    </location>
</feature>
<dbReference type="SUPFAM" id="SSF52540">
    <property type="entry name" value="P-loop containing nucleoside triphosphate hydrolases"/>
    <property type="match status" value="2"/>
</dbReference>
<dbReference type="SMART" id="SM00487">
    <property type="entry name" value="DEXDc"/>
    <property type="match status" value="1"/>
</dbReference>
<dbReference type="EMBL" id="ML977636">
    <property type="protein sequence ID" value="KAF1995604.1"/>
    <property type="molecule type" value="Genomic_DNA"/>
</dbReference>
<feature type="compositionally biased region" description="Acidic residues" evidence="6">
    <location>
        <begin position="143"/>
        <end position="152"/>
    </location>
</feature>
<sequence>MMERGSCRRITHLKTGISTDGPPRNLGVQKINPKRLSPATSALTRPSRRACPSFTMAGPIYKRYVPPAKPKKRAPSPQLTTPAPESREPPQRKAKKSKSTPIDRSAVVPKPQGLTTTTELHLESSIIPKKSKKETKKRKRDVEIDEPLDDETSTPKKHRAVLSKFEKSSRITEVARDKAAKRVAADGDDGEEDEGELQDKPAEELHDLGPLPQPAPIPDAPFEPTYSTLPPWLAQPTTVDSTKTVPFSDLGVEPIFLKKLEKQGYKDALAVQSALLPMLHPGSDQHLGDICVSARTGSGKTLAYLLPIVEALRDSVVPSLSAIVVVPTRQLVDQALKVAEELCAGTKVKVGTAVGHVPFATEQKQLVKMRAQYDPVRAKELREKADQQLKSGFSQRGGIFSDLMAVPENHVPTYHSGVDILICTAGRLVEHIESTPGFLLRDVRWLVIDEADQLLDQNFQDWATVLMDALHGETPEEYMNAQELLRKRRKNTDWEMILPSRRRTTKVVLSATMTKDVTKLKTLRLRRPKLVVVEDETGQEQQEVNDDDTYELPATLEEFAVPVGDGSKKPLYVLQVLLRAAFADTSFTAPDPPKQESETSDDDSSSSSSEDESSVTSSSDSSSEEEEEVNIKKGGKSASTLSEHTSRVLIFAKSNESASRLSHLLSHLQPELGAVTKTLVKSATSKQSKKLLESFGQGKIKILIASDAASRGLDILDISHVINYDMPRSVTDYVHRVGRTARAGKKGSAWTLFDRKEAAWFLNAITKGGTVKRGGKKVKRVQFRDREVTWNRKRTYTAALLELKDAVEGSKD</sequence>
<feature type="region of interest" description="Disordered" evidence="6">
    <location>
        <begin position="1"/>
        <end position="229"/>
    </location>
</feature>
<comment type="catalytic activity">
    <reaction evidence="5">
        <text>ATP + H2O = ADP + phosphate + H(+)</text>
        <dbReference type="Rhea" id="RHEA:13065"/>
        <dbReference type="ChEBI" id="CHEBI:15377"/>
        <dbReference type="ChEBI" id="CHEBI:15378"/>
        <dbReference type="ChEBI" id="CHEBI:30616"/>
        <dbReference type="ChEBI" id="CHEBI:43474"/>
        <dbReference type="ChEBI" id="CHEBI:456216"/>
        <dbReference type="EC" id="3.6.4.13"/>
    </reaction>
</comment>
<keyword evidence="2 5" id="KW-0378">Hydrolase</keyword>
<reference evidence="9" key="1">
    <citation type="journal article" date="2020" name="Stud. Mycol.">
        <title>101 Dothideomycetes genomes: a test case for predicting lifestyles and emergence of pathogens.</title>
        <authorList>
            <person name="Haridas S."/>
            <person name="Albert R."/>
            <person name="Binder M."/>
            <person name="Bloem J."/>
            <person name="Labutti K."/>
            <person name="Salamov A."/>
            <person name="Andreopoulos B."/>
            <person name="Baker S."/>
            <person name="Barry K."/>
            <person name="Bills G."/>
            <person name="Bluhm B."/>
            <person name="Cannon C."/>
            <person name="Castanera R."/>
            <person name="Culley D."/>
            <person name="Daum C."/>
            <person name="Ezra D."/>
            <person name="Gonzalez J."/>
            <person name="Henrissat B."/>
            <person name="Kuo A."/>
            <person name="Liang C."/>
            <person name="Lipzen A."/>
            <person name="Lutzoni F."/>
            <person name="Magnuson J."/>
            <person name="Mondo S."/>
            <person name="Nolan M."/>
            <person name="Ohm R."/>
            <person name="Pangilinan J."/>
            <person name="Park H.-J."/>
            <person name="Ramirez L."/>
            <person name="Alfaro M."/>
            <person name="Sun H."/>
            <person name="Tritt A."/>
            <person name="Yoshinaga Y."/>
            <person name="Zwiers L.-H."/>
            <person name="Turgeon B."/>
            <person name="Goodwin S."/>
            <person name="Spatafora J."/>
            <person name="Crous P."/>
            <person name="Grigoriev I."/>
        </authorList>
    </citation>
    <scope>NUCLEOTIDE SEQUENCE</scope>
    <source>
        <strain evidence="9">CBS 123094</strain>
    </source>
</reference>
<dbReference type="Pfam" id="PF00270">
    <property type="entry name" value="DEAD"/>
    <property type="match status" value="2"/>
</dbReference>
<evidence type="ECO:0000256" key="5">
    <source>
        <dbReference type="RuleBase" id="RU365068"/>
    </source>
</evidence>
<dbReference type="InterPro" id="IPR027417">
    <property type="entry name" value="P-loop_NTPase"/>
</dbReference>
<feature type="compositionally biased region" description="Acidic residues" evidence="6">
    <location>
        <begin position="186"/>
        <end position="196"/>
    </location>
</feature>
<dbReference type="EC" id="3.6.4.13" evidence="5"/>
<dbReference type="CDD" id="cd17956">
    <property type="entry name" value="DEADc_DDX51"/>
    <property type="match status" value="1"/>
</dbReference>
<feature type="compositionally biased region" description="Basic and acidic residues" evidence="6">
    <location>
        <begin position="197"/>
        <end position="207"/>
    </location>
</feature>